<dbReference type="InterPro" id="IPR029045">
    <property type="entry name" value="ClpP/crotonase-like_dom_sf"/>
</dbReference>
<evidence type="ECO:0000313" key="3">
    <source>
        <dbReference type="Proteomes" id="UP001238603"/>
    </source>
</evidence>
<organism evidence="2 3">
    <name type="scientific">Roseateles subflavus</name>
    <dbReference type="NCBI Taxonomy" id="3053353"/>
    <lineage>
        <taxon>Bacteria</taxon>
        <taxon>Pseudomonadati</taxon>
        <taxon>Pseudomonadota</taxon>
        <taxon>Betaproteobacteria</taxon>
        <taxon>Burkholderiales</taxon>
        <taxon>Sphaerotilaceae</taxon>
        <taxon>Roseateles</taxon>
    </lineage>
</organism>
<comment type="similarity">
    <text evidence="1">Belongs to the enoyl-CoA hydratase/isomerase family.</text>
</comment>
<dbReference type="Pfam" id="PF00378">
    <property type="entry name" value="ECH_1"/>
    <property type="match status" value="1"/>
</dbReference>
<gene>
    <name evidence="2" type="ORF">QRD43_05520</name>
</gene>
<reference evidence="2 3" key="1">
    <citation type="submission" date="2023-06" db="EMBL/GenBank/DDBJ databases">
        <title>Pelomonas sp. APW6 16S ribosomal RNA gene genome sequencing and assembly.</title>
        <authorList>
            <person name="Woo H."/>
        </authorList>
    </citation>
    <scope>NUCLEOTIDE SEQUENCE [LARGE SCALE GENOMIC DNA]</scope>
    <source>
        <strain evidence="2 3">APW6</strain>
    </source>
</reference>
<dbReference type="Gene3D" id="3.90.226.10">
    <property type="entry name" value="2-enoyl-CoA Hydratase, Chain A, domain 1"/>
    <property type="match status" value="1"/>
</dbReference>
<dbReference type="RefSeq" id="WP_285981468.1">
    <property type="nucleotide sequence ID" value="NZ_JASVDS010000001.1"/>
</dbReference>
<dbReference type="SUPFAM" id="SSF52096">
    <property type="entry name" value="ClpP/crotonase"/>
    <property type="match status" value="1"/>
</dbReference>
<dbReference type="PANTHER" id="PTHR42964">
    <property type="entry name" value="ENOYL-COA HYDRATASE"/>
    <property type="match status" value="1"/>
</dbReference>
<dbReference type="CDD" id="cd06558">
    <property type="entry name" value="crotonase-like"/>
    <property type="match status" value="1"/>
</dbReference>
<dbReference type="Gene3D" id="1.10.12.10">
    <property type="entry name" value="Lyase 2-enoyl-coa Hydratase, Chain A, domain 2"/>
    <property type="match status" value="1"/>
</dbReference>
<keyword evidence="3" id="KW-1185">Reference proteome</keyword>
<proteinExistence type="inferred from homology"/>
<name>A0ABT7LGF0_9BURK</name>
<evidence type="ECO:0000256" key="1">
    <source>
        <dbReference type="ARBA" id="ARBA00005254"/>
    </source>
</evidence>
<dbReference type="InterPro" id="IPR051683">
    <property type="entry name" value="Enoyl-CoA_Hydratase/Isomerase"/>
</dbReference>
<dbReference type="EMBL" id="JASVDS010000001">
    <property type="protein sequence ID" value="MDL5031362.1"/>
    <property type="molecule type" value="Genomic_DNA"/>
</dbReference>
<protein>
    <submittedName>
        <fullName evidence="2">Enoyl-CoA hydratase-related protein</fullName>
    </submittedName>
</protein>
<dbReference type="InterPro" id="IPR014748">
    <property type="entry name" value="Enoyl-CoA_hydra_C"/>
</dbReference>
<comment type="caution">
    <text evidence="2">The sequence shown here is derived from an EMBL/GenBank/DDBJ whole genome shotgun (WGS) entry which is preliminary data.</text>
</comment>
<dbReference type="InterPro" id="IPR001753">
    <property type="entry name" value="Enoyl-CoA_hydra/iso"/>
</dbReference>
<accession>A0ABT7LGF0</accession>
<dbReference type="PANTHER" id="PTHR42964:SF1">
    <property type="entry name" value="POLYKETIDE BIOSYNTHESIS ENOYL-COA HYDRATASE PKSH-RELATED"/>
    <property type="match status" value="1"/>
</dbReference>
<evidence type="ECO:0000313" key="2">
    <source>
        <dbReference type="EMBL" id="MDL5031362.1"/>
    </source>
</evidence>
<dbReference type="Proteomes" id="UP001238603">
    <property type="component" value="Unassembled WGS sequence"/>
</dbReference>
<sequence length="265" mass="28402">METLHIAVDARGVARVTMTRPEVFNAFNEQMIGELDQAFERLTADPKVRVIVLAGAGKAFSAGADIQWMQRAAQSSQEWNLQDARRFAAMLYRIQSCPKPTVARVQGVALGGGVGLTAACDIAVASHDAKFAVSEARFGILPAVIGPYVVNAVGSRQARRLALTGSRIPASEALAMGLVHEVVPLEALDEALERWLHELLANGPQAQGEIKRLLGQLAVGPVTEEVRELTAQTISRVRVGDEAREGFSAFMAKRPAAWVPQGEGA</sequence>